<keyword evidence="12" id="KW-0597">Phosphoprotein</keyword>
<feature type="domain" description="RdRp catalytic" evidence="35">
    <location>
        <begin position="2545"/>
        <end position="2669"/>
    </location>
</feature>
<keyword evidence="10" id="KW-1139">Helical capsid protein</keyword>
<organism evidence="41 42">
    <name type="scientific">Verbena virus Y</name>
    <dbReference type="NCBI Taxonomy" id="515446"/>
    <lineage>
        <taxon>Viruses</taxon>
        <taxon>Riboviria</taxon>
        <taxon>Orthornavirae</taxon>
        <taxon>Pisuviricota</taxon>
        <taxon>Stelpaviricetes</taxon>
        <taxon>Patatavirales</taxon>
        <taxon>Potyviridae</taxon>
        <taxon>Potyvirus</taxon>
        <taxon>Potyvirus verbenae</taxon>
    </lineage>
</organism>
<dbReference type="InterPro" id="IPR013648">
    <property type="entry name" value="PP_Potyviridae"/>
</dbReference>
<dbReference type="GO" id="GO:0016818">
    <property type="term" value="F:hydrolase activity, acting on acid anhydrides, in phosphorus-containing anhydrides"/>
    <property type="evidence" value="ECO:0007669"/>
    <property type="project" value="InterPro"/>
</dbReference>
<dbReference type="InterPro" id="IPR043504">
    <property type="entry name" value="Peptidase_S1_PA_chymotrypsin"/>
</dbReference>
<dbReference type="InterPro" id="IPR043128">
    <property type="entry name" value="Rev_trsase/Diguanyl_cyclase"/>
</dbReference>
<dbReference type="GO" id="GO:0042025">
    <property type="term" value="C:host cell nucleus"/>
    <property type="evidence" value="ECO:0007669"/>
    <property type="project" value="UniProtKB-SubCell"/>
</dbReference>
<dbReference type="SUPFAM" id="SSF52540">
    <property type="entry name" value="P-loop containing nucleoside triphosphate hydrolases"/>
    <property type="match status" value="2"/>
</dbReference>
<evidence type="ECO:0000256" key="25">
    <source>
        <dbReference type="ARBA" id="ARBA00022844"/>
    </source>
</evidence>
<feature type="domain" description="Peptidase C4" evidence="38">
    <location>
        <begin position="2058"/>
        <end position="2276"/>
    </location>
</feature>
<feature type="compositionally biased region" description="Polar residues" evidence="34">
    <location>
        <begin position="2825"/>
        <end position="2835"/>
    </location>
</feature>
<keyword evidence="15" id="KW-0945">Host-virus interaction</keyword>
<evidence type="ECO:0000259" key="35">
    <source>
        <dbReference type="PROSITE" id="PS50507"/>
    </source>
</evidence>
<evidence type="ECO:0000256" key="21">
    <source>
        <dbReference type="ARBA" id="ARBA00022801"/>
    </source>
</evidence>
<dbReference type="GO" id="GO:0006508">
    <property type="term" value="P:proteolysis"/>
    <property type="evidence" value="ECO:0007669"/>
    <property type="project" value="UniProtKB-KW"/>
</dbReference>
<evidence type="ECO:0000256" key="3">
    <source>
        <dbReference type="ARBA" id="ARBA00004147"/>
    </source>
</evidence>
<evidence type="ECO:0000256" key="34">
    <source>
        <dbReference type="SAM" id="MobiDB-lite"/>
    </source>
</evidence>
<dbReference type="InterPro" id="IPR001205">
    <property type="entry name" value="RNA-dir_pol_C"/>
</dbReference>
<dbReference type="CDD" id="cd23175">
    <property type="entry name" value="ps-ssRNAv_Potyviridae_RdRp"/>
    <property type="match status" value="1"/>
</dbReference>
<dbReference type="PANTHER" id="PTHR43519:SF1">
    <property type="entry name" value="ATP-DEPENDENT RNA HELICASE HRPB"/>
    <property type="match status" value="1"/>
</dbReference>
<evidence type="ECO:0000256" key="9">
    <source>
        <dbReference type="ARBA" id="ARBA00022488"/>
    </source>
</evidence>
<evidence type="ECO:0000256" key="31">
    <source>
        <dbReference type="ARBA" id="ARBA00045403"/>
    </source>
</evidence>
<dbReference type="SUPFAM" id="SSF56672">
    <property type="entry name" value="DNA/RNA polymerases"/>
    <property type="match status" value="1"/>
</dbReference>
<dbReference type="SMART" id="SM00487">
    <property type="entry name" value="DEXDc"/>
    <property type="match status" value="1"/>
</dbReference>
<dbReference type="PRINTS" id="PR00966">
    <property type="entry name" value="NIAPOTYPTASE"/>
</dbReference>
<evidence type="ECO:0000313" key="42">
    <source>
        <dbReference type="Proteomes" id="UP000204635"/>
    </source>
</evidence>
<dbReference type="Pfam" id="PF00767">
    <property type="entry name" value="Poty_coat"/>
    <property type="match status" value="1"/>
</dbReference>
<evidence type="ECO:0000256" key="33">
    <source>
        <dbReference type="RuleBase" id="RU003351"/>
    </source>
</evidence>
<feature type="compositionally biased region" description="Low complexity" evidence="34">
    <location>
        <begin position="2842"/>
        <end position="2853"/>
    </location>
</feature>
<dbReference type="PROSITE" id="PS51194">
    <property type="entry name" value="HELICASE_CTER"/>
    <property type="match status" value="1"/>
</dbReference>
<dbReference type="MEROPS" id="C06.001"/>
<evidence type="ECO:0000256" key="17">
    <source>
        <dbReference type="ARBA" id="ARBA00022670"/>
    </source>
</evidence>
<dbReference type="GO" id="GO:0039694">
    <property type="term" value="P:viral RNA genome replication"/>
    <property type="evidence" value="ECO:0007669"/>
    <property type="project" value="InterPro"/>
</dbReference>
<evidence type="ECO:0000256" key="23">
    <source>
        <dbReference type="ARBA" id="ARBA00022807"/>
    </source>
</evidence>
<dbReference type="InterPro" id="IPR039560">
    <property type="entry name" value="Potyvirid-P3"/>
</dbReference>
<dbReference type="Gene3D" id="3.30.70.270">
    <property type="match status" value="1"/>
</dbReference>
<keyword evidence="26" id="KW-0693">Viral RNA replication</keyword>
<dbReference type="GO" id="GO:0044161">
    <property type="term" value="C:host cell cytoplasmic vesicle"/>
    <property type="evidence" value="ECO:0007669"/>
    <property type="project" value="UniProtKB-SubCell"/>
</dbReference>
<dbReference type="GO" id="GO:0005524">
    <property type="term" value="F:ATP binding"/>
    <property type="evidence" value="ECO:0007669"/>
    <property type="project" value="UniProtKB-KW"/>
</dbReference>
<evidence type="ECO:0000256" key="16">
    <source>
        <dbReference type="ARBA" id="ARBA00022632"/>
    </source>
</evidence>
<keyword evidence="11" id="KW-0191">Covalent protein-RNA linkage</keyword>
<evidence type="ECO:0000256" key="5">
    <source>
        <dbReference type="ARBA" id="ARBA00006064"/>
    </source>
</evidence>
<evidence type="ECO:0000256" key="29">
    <source>
        <dbReference type="ARBA" id="ARBA00029422"/>
    </source>
</evidence>
<dbReference type="GO" id="GO:0003723">
    <property type="term" value="F:RNA binding"/>
    <property type="evidence" value="ECO:0007669"/>
    <property type="project" value="InterPro"/>
</dbReference>
<keyword evidence="42" id="KW-1185">Reference proteome</keyword>
<dbReference type="Pfam" id="PF13608">
    <property type="entry name" value="Potyvirid-P3"/>
    <property type="match status" value="1"/>
</dbReference>
<comment type="catalytic activity">
    <reaction evidence="2">
        <text>Hydrolyzes a Gly-|-Gly bond at its own C-terminus, commonly in the sequence -Tyr-Xaa-Val-Gly-|-Gly, in the processing of the potyviral polyprotein.</text>
        <dbReference type="EC" id="3.4.22.45"/>
    </reaction>
</comment>
<evidence type="ECO:0000256" key="28">
    <source>
        <dbReference type="ARBA" id="ARBA00029405"/>
    </source>
</evidence>
<keyword evidence="16" id="KW-1090">Inhibition of host innate immune response by virus</keyword>
<evidence type="ECO:0000259" key="38">
    <source>
        <dbReference type="PROSITE" id="PS51436"/>
    </source>
</evidence>
<dbReference type="GO" id="GO:0052170">
    <property type="term" value="P:symbiont-mediated suppression of host innate immune response"/>
    <property type="evidence" value="ECO:0007669"/>
    <property type="project" value="UniProtKB-KW"/>
</dbReference>
<dbReference type="InterPro" id="IPR043502">
    <property type="entry name" value="DNA/RNA_pol_sf"/>
</dbReference>
<keyword evidence="19" id="KW-0548">Nucleotidyltransferase</keyword>
<dbReference type="GO" id="GO:0004197">
    <property type="term" value="F:cysteine-type endopeptidase activity"/>
    <property type="evidence" value="ECO:0007669"/>
    <property type="project" value="InterPro"/>
</dbReference>
<name>B2D0J2_9POTV</name>
<feature type="domain" description="Helicase C-terminal" evidence="37">
    <location>
        <begin position="1426"/>
        <end position="1585"/>
    </location>
</feature>
<keyword evidence="13" id="KW-0167">Capsid protein</keyword>
<feature type="active site" description="For helper component proteinase activity" evidence="32">
    <location>
        <position position="700"/>
    </location>
</feature>
<dbReference type="SUPFAM" id="SSF50494">
    <property type="entry name" value="Trypsin-like serine proteases"/>
    <property type="match status" value="1"/>
</dbReference>
<dbReference type="GO" id="GO:0003968">
    <property type="term" value="F:RNA-directed RNA polymerase activity"/>
    <property type="evidence" value="ECO:0007669"/>
    <property type="project" value="UniProtKB-KW"/>
</dbReference>
<protein>
    <recommendedName>
        <fullName evidence="6">Genome polyprotein</fullName>
    </recommendedName>
</protein>
<sequence length="3105" mass="352115">MAFTQGKIMFGSFECVIPHPVVAPQVIKTPKIEHSKPNVDPFAALEERLAPYFARRMHASIKQQKNGTLVYKHKTPAAIKRIEGREARLVQEELNFKNAPPFIITNISIAGGMAPSVMEEGVAARIIHTTPKMKKPKYHKREALNNAQFMHLLKQIKNVALLGNLQIEVIDRTKNKIDFIGEHKKRARVHVKHLRGITHRRDCVFDKWTTSVVRILAKTNTWGDHILCTELKKGDSGVILNPDRMHGKRGRCADGIFIVRGKCDNVVLDARSRVTNSVMHRMQQFSNADKFWKGLESNWSSVRSAVTHTCTPDFSIEDCGKVATLVAQSILPCTKMTCQICAKAYCESTNQDILTSMHTRILENQVRTRDTCSQFIHVQRFFQLLAMLSEPTHQSSEIFEEIFLAHGHKQQSPFSHINTLNEFFQRGKENTAENWRIGQIALLELSRFQKNRTDNIVKGDLRSFRNKLSGKANFNLYLSCDNQLDKNASFLWGQREYHAKRFFANFFEEIDPAKGYDSYQMRKIPNGARKLAIGNLIVSLDLAAFRRQMEGETLEQPKISKSCVSTIDGNFLYPCCCVTLDDGSAMKSTIYPPTKKHLVIGNTGDAKYVDLPKGDSGMLYIAKEGYCYINIYLAMLINVKEDDAKDFTKKVRDICVPKLGKWPSVMDVATTCAQLRIFYPDVHDAELPRILVDHTTQTCHVIDSFGSITTGFHVLKAATVSQLVLFANDQLDSEIKHYRMGGLLSKMHSWVRPHPNEVNRAQRNLMKNVPTNAQDLSQLNTMSTPPLGMSEFAAVKLLIKSVFKPHLMRRLLLEEPYLMLMSLVSPGVLMAMFNNGAFEVATQLWINENQSIATIATMLSNLAKKVSLADTLVTQMQIIEASADPLLNVTHAGFQLYHTYTTALTLLQRLKDKAEGDLPLVSYGFMNYENEVVKIMEKSYLNLLEEAWSGLTLREKLYAMWFARKQRRNFSSTLNPEQKADMKGMYDISPNAVFKRVSGQVLGKVVQVKDSIKETITIKCVDFTSAILRRLIGRLPNFITMLNTLCAISLLFSVCSTLQSMIHAKRGLQYQSDRIKFDKMDRACVALYNAKKVELGKAPTWSEFIEYAEEVNPEIATHLRIYGEGTTVEHQKNDQDLKKLEHIVAFITLVMMVFDSERSDCVFKTLNKFKGVVASLNSTVHHQSLDDILEDLDERNCSVQFELDDNFTLKGGALDKTFRQWWDQQINNGRTLPHYRTEGHFMEFTRATALKVSSDIAMSEHRDFLIRGAVGSGKSTGLPFNLSSHGKVLLIEPTRPLAENVRRQLTQAPFFANPTLRMRGHSIFGSSPITVMTSGFALHFLAHNISQLKEYDFIIFDECHVLDASAMAFRSLLETYHQTGKILKVSATPPGREVEFTTQFPVKLIVEESLSLRSFAEAQGKKGNADVTQHGNNILVYVASYNEVDNLGKLLTDAGYAVSKIDGRTMKHGDIEILTHGTSAKQHFIVATNIIENGVTLDIDVVVDFGMKVIPILDIDNRCVTYAKTSISFGERIQRLGRVGRIQPGVALRIGVTEKGLSEIPSIIATEAALYCFEHNLPVMTSTVSTNCIANCTVRQVKTMHQFELSPFFTHNFVAHDGTMHPAIHEVLKKYKLRDSITALSGQSIPYKASGKWLRAVDYDRIGCNTDLAPEVKIAFHIKDIPSKLHEVLWELVLKYRNESIFPTIKSSSVSKIAYTLSTDLNSIPRTLNLLDKLIEDERVKQSEFKSVFDDGCQSMFSIVGLTNTMRAKYSQDYTGENIKKLEAAKGQLKEFMNIRGTNDETVLIKKYEALQFVHHQSTGALAKDMRLKGIWCKSLLARDVIIAGAVLTGGGMLLWTWFKDQMNSVSHQGKRSSKRIQQLKFRKARDKRAGFEIDNNEDTIEEYFGSAYTKKGKGKGTTVGMGKTNRRFINMYGFEPGEFSYIRFVDPLTGAQIEENVYADIIDIQDQFGDIRTQKIIDDELEAQATYNNQIIHAYFIKDWSKKALKVDLTPHNPLLVSDKASAIMKFPEREGELRQSGKAVEVDVDDIPTNTVEHESKSLLRGLRDYNPIAQAVCKLTVSNDVGSCSLFGIGFGAYIITNHHLFKSFNGSMEVRSHHGLFRVPNLKTLLVKPIKGRDMIIIKMPKDFPVFPQRLHFREPQESERVCIVGSNFQEKSISSMVTETSATRLIPRSTFWKHWIATDKGHCGLPVVSTLDGMLVGIHSLANNNSSENYYAAFDENFEQDHLRTQEHSDWVKDWKYNPDTVLWGPLKLTSDKPTGMFKTTKILEDLRAFNLNEVQEQGLSERWMLDSLKDNLIAVNYMKNQLVTKHVVKGECIHFGQYLTENPDANKFFKPLMSAYGKSRLNRDAYVKDIMKYSAPIEVGVVDCDAFEEAVCRVILYLKMKGFRQCNYVTCEEEIFRALNMKSAVGAMYGGKKKEYFEGYTDADREQILKESCLRLYKGQLGVWNGSLKAELRSQEKIQENKTRTFTAAPIDTLLAGKVCVDDFNNQFYSMNTHCSWTVGMTKFYGGWDRLLRSLPDGWIYCDADGWRFDSSLTPYLINAVLAIRSAYMEDWDIGFQMLRNLYTEIIYTPIATPDGTIVKKFRGNNSGQPSTVVDNSLMVILAMHYSFVKENIPFENFEETCKFFVNGDDLLIAIKPDNESMLDRLQSHFSDLGLNYDFNSRTRDKSDLWFMSHRGLKYEGVYIPKLEEERIVSILQWDRSTMPENRLEAICAAMIEAWGYPVLIHEIRKFYKWLLEIEPFSSIAAEGKAPYICSMALEKLYLNTRVEQDEVSAYMKTYAELDDEFECDTFSVSHQAEETNQLDAGANSNKKDKQTTATPNPTPQNQVATTQQPNVPAQKDKDKDVNAGTSGTHTIPRIKSMTSKMRMPKSKGKSVLNLDQLLDYKPSQIDISNTRATQDQFDKWYQAVSTAYDVGEKDMPTIMNGLMVWCIENGTSPNINGVWTMMDGDEQVEYPLKPVVENAKPTFRQIMAHFSDIAEAYIEMRNKTEPYMPRYGLVRNLRDMSLARYAFDFYEVTSRTSTRAREAHIQMKAAALKSAQSRMFGLDGGIGTQEENTERHTTEDVNPHMHTLLGVRGI</sequence>
<dbReference type="RefSeq" id="YP_001931955.1">
    <property type="nucleotide sequence ID" value="NC_010735.1"/>
</dbReference>
<keyword evidence="20" id="KW-0547">Nucleotide-binding</keyword>
<dbReference type="GO" id="GO:0019029">
    <property type="term" value="C:helical viral capsid"/>
    <property type="evidence" value="ECO:0007669"/>
    <property type="project" value="UniProtKB-KW"/>
</dbReference>
<evidence type="ECO:0000256" key="22">
    <source>
        <dbReference type="ARBA" id="ARBA00022806"/>
    </source>
</evidence>
<dbReference type="KEGG" id="vg:10987422"/>
<keyword evidence="8" id="KW-0696">RNA-directed RNA polymerase</keyword>
<dbReference type="PROSITE" id="PS51192">
    <property type="entry name" value="HELICASE_ATP_BIND_1"/>
    <property type="match status" value="1"/>
</dbReference>
<dbReference type="InterPro" id="IPR042308">
    <property type="entry name" value="HC_PRO_CPD_sf"/>
</dbReference>
<dbReference type="InterPro" id="IPR001456">
    <property type="entry name" value="HC-pro"/>
</dbReference>
<comment type="function">
    <text evidence="31">Mediates the cap-independent, EIF4E-dependent translation of viral genomic RNAs. Binds to the cap-binding site of host EIF4E and thus interferes with the host EIF4E-dependent mRNA export and translation. VPg-RNA directly binds EIF4E and is a template for transcription. Also forms trimeric complexes with EIF4E-EIF4G, which are templates for translation.</text>
</comment>
<feature type="domain" description="Peptidase C6" evidence="39">
    <location>
        <begin position="619"/>
        <end position="741"/>
    </location>
</feature>
<feature type="domain" description="Peptidase S30" evidence="40">
    <location>
        <begin position="143"/>
        <end position="285"/>
    </location>
</feature>
<evidence type="ECO:0000256" key="10">
    <source>
        <dbReference type="ARBA" id="ARBA00022497"/>
    </source>
</evidence>
<evidence type="ECO:0000256" key="15">
    <source>
        <dbReference type="ARBA" id="ARBA00022581"/>
    </source>
</evidence>
<evidence type="ECO:0000256" key="30">
    <source>
        <dbReference type="ARBA" id="ARBA00034108"/>
    </source>
</evidence>
<dbReference type="EMBL" id="EU564817">
    <property type="protein sequence ID" value="ACB69755.1"/>
    <property type="molecule type" value="Genomic_RNA"/>
</dbReference>
<dbReference type="GO" id="GO:0005198">
    <property type="term" value="F:structural molecule activity"/>
    <property type="evidence" value="ECO:0007669"/>
    <property type="project" value="InterPro"/>
</dbReference>
<dbReference type="InterPro" id="IPR014001">
    <property type="entry name" value="Helicase_ATP-bd"/>
</dbReference>
<keyword evidence="23" id="KW-0788">Thiol protease</keyword>
<comment type="similarity">
    <text evidence="5 33">Belongs to the potyviridae genome polyprotein family.</text>
</comment>
<dbReference type="InterPro" id="IPR002540">
    <property type="entry name" value="Pept_S30_P1_potyvir"/>
</dbReference>
<evidence type="ECO:0000256" key="1">
    <source>
        <dbReference type="ARBA" id="ARBA00000785"/>
    </source>
</evidence>
<dbReference type="Pfam" id="PF08440">
    <property type="entry name" value="Poty_PP"/>
    <property type="match status" value="1"/>
</dbReference>
<dbReference type="InterPro" id="IPR001592">
    <property type="entry name" value="Poty_coat"/>
</dbReference>
<evidence type="ECO:0000256" key="2">
    <source>
        <dbReference type="ARBA" id="ARBA00001848"/>
    </source>
</evidence>
<evidence type="ECO:0000256" key="18">
    <source>
        <dbReference type="ARBA" id="ARBA00022679"/>
    </source>
</evidence>
<evidence type="ECO:0000259" key="37">
    <source>
        <dbReference type="PROSITE" id="PS51194"/>
    </source>
</evidence>
<dbReference type="PROSITE" id="PS50507">
    <property type="entry name" value="RDRP_SSRNA_POS"/>
    <property type="match status" value="1"/>
</dbReference>
<dbReference type="Pfam" id="PF00863">
    <property type="entry name" value="Peptidase_C4"/>
    <property type="match status" value="1"/>
</dbReference>
<evidence type="ECO:0000256" key="27">
    <source>
        <dbReference type="ARBA" id="ARBA00023280"/>
    </source>
</evidence>
<dbReference type="Gene3D" id="2.40.10.10">
    <property type="entry name" value="Trypsin-like serine proteases"/>
    <property type="match status" value="2"/>
</dbReference>
<keyword evidence="7" id="KW-0941">Suppressor of RNA silencing</keyword>
<evidence type="ECO:0000259" key="39">
    <source>
        <dbReference type="PROSITE" id="PS51744"/>
    </source>
</evidence>
<dbReference type="Gene3D" id="3.90.70.150">
    <property type="entry name" value="Helper component proteinase"/>
    <property type="match status" value="1"/>
</dbReference>
<feature type="region of interest" description="Disordered" evidence="34">
    <location>
        <begin position="2825"/>
        <end position="2882"/>
    </location>
</feature>
<evidence type="ECO:0000256" key="32">
    <source>
        <dbReference type="PROSITE-ProRule" id="PRU01080"/>
    </source>
</evidence>
<keyword evidence="21" id="KW-0378">Hydrolase</keyword>
<evidence type="ECO:0000256" key="8">
    <source>
        <dbReference type="ARBA" id="ARBA00022484"/>
    </source>
</evidence>
<dbReference type="PROSITE" id="PS51436">
    <property type="entry name" value="POTYVIRUS_NIA_PRO"/>
    <property type="match status" value="1"/>
</dbReference>
<keyword evidence="27" id="KW-0899">Viral immunoevasion</keyword>
<keyword evidence="25" id="KW-0946">Virion</keyword>
<dbReference type="GO" id="GO:0006351">
    <property type="term" value="P:DNA-templated transcription"/>
    <property type="evidence" value="ECO:0007669"/>
    <property type="project" value="InterPro"/>
</dbReference>
<keyword evidence="17" id="KW-0645">Protease</keyword>
<dbReference type="PROSITE" id="PS51744">
    <property type="entry name" value="HC_PRO_CPD"/>
    <property type="match status" value="1"/>
</dbReference>
<dbReference type="InterPro" id="IPR027417">
    <property type="entry name" value="P-loop_NTPase"/>
</dbReference>
<evidence type="ECO:0000256" key="24">
    <source>
        <dbReference type="ARBA" id="ARBA00022840"/>
    </source>
</evidence>
<dbReference type="Gene3D" id="3.40.50.300">
    <property type="entry name" value="P-loop containing nucleotide triphosphate hydrolases"/>
    <property type="match status" value="2"/>
</dbReference>
<dbReference type="Pfam" id="PF00680">
    <property type="entry name" value="RdRP_1"/>
    <property type="match status" value="1"/>
</dbReference>
<dbReference type="InterPro" id="IPR011545">
    <property type="entry name" value="DEAD/DEAH_box_helicase_dom"/>
</dbReference>
<feature type="domain" description="Helicase ATP-binding" evidence="36">
    <location>
        <begin position="1255"/>
        <end position="1407"/>
    </location>
</feature>
<dbReference type="InterPro" id="IPR001730">
    <property type="entry name" value="Potyv_NIa-pro_dom"/>
</dbReference>
<dbReference type="Pfam" id="PF00851">
    <property type="entry name" value="Peptidase_C6"/>
    <property type="match status" value="1"/>
</dbReference>
<evidence type="ECO:0000256" key="14">
    <source>
        <dbReference type="ARBA" id="ARBA00022562"/>
    </source>
</evidence>
<dbReference type="InterPro" id="IPR007094">
    <property type="entry name" value="RNA-dir_pol_PSvirus"/>
</dbReference>
<comment type="function">
    <text evidence="28">Involved in aphid transmission, cell-to-cell and systemis movement, encapsidation of the viral RNA and in the regulation of viral RNA amplification.</text>
</comment>
<dbReference type="InterPro" id="IPR009003">
    <property type="entry name" value="Peptidase_S1_PA"/>
</dbReference>
<accession>B2D0J2</accession>
<proteinExistence type="inferred from homology"/>
<dbReference type="GO" id="GO:0004386">
    <property type="term" value="F:helicase activity"/>
    <property type="evidence" value="ECO:0007669"/>
    <property type="project" value="UniProtKB-KW"/>
</dbReference>
<reference evidence="41 42" key="1">
    <citation type="journal article" date="2010" name="Plant Dis.">
        <title>A New Potyvirus sp. Infects Verbena Exhibiting Leaf Mottling Symptoms.</title>
        <authorList>
            <person name="Kraus J."/>
            <person name="Cleveland S."/>
            <person name="Putnam M.L."/>
            <person name="Keller K.E."/>
            <person name="Martin R.R."/>
            <person name="Tzanetakis I.E."/>
        </authorList>
    </citation>
    <scope>NUCLEOTIDE SEQUENCE [LARGE SCALE GENOMIC DNA]</scope>
    <source>
        <strain evidence="41">Michigan</strain>
    </source>
</reference>
<keyword evidence="9" id="KW-1036">Host cytoplasmic vesicle</keyword>
<comment type="catalytic activity">
    <reaction evidence="1">
        <text>Hydrolyzes glutaminyl bonds, and activity is further restricted by preferences for the amino acids in P6 - P1' that vary with the species of potyvirus, e.g. Glu-Xaa-Xaa-Tyr-Xaa-Gln-|-(Ser or Gly) for the enzyme from tobacco etch virus. The natural substrate is the viral polyprotein, but other proteins and oligopeptides containing the appropriate consensus sequence are also cleaved.</text>
        <dbReference type="EC" id="3.4.22.44"/>
    </reaction>
</comment>
<evidence type="ECO:0000256" key="20">
    <source>
        <dbReference type="ARBA" id="ARBA00022741"/>
    </source>
</evidence>
<comment type="function">
    <text evidence="29">Has helicase activity. It may be involved in replication.</text>
</comment>
<dbReference type="SMART" id="SM00490">
    <property type="entry name" value="HELICc"/>
    <property type="match status" value="1"/>
</dbReference>
<dbReference type="InterPro" id="IPR001650">
    <property type="entry name" value="Helicase_C-like"/>
</dbReference>
<dbReference type="GeneID" id="10987422"/>
<dbReference type="PROSITE" id="PS51871">
    <property type="entry name" value="PV_P1_PRO"/>
    <property type="match status" value="1"/>
</dbReference>
<evidence type="ECO:0000256" key="12">
    <source>
        <dbReference type="ARBA" id="ARBA00022553"/>
    </source>
</evidence>
<evidence type="ECO:0000313" key="41">
    <source>
        <dbReference type="EMBL" id="ACB69755.1"/>
    </source>
</evidence>
<dbReference type="Pfam" id="PF00271">
    <property type="entry name" value="Helicase_C"/>
    <property type="match status" value="1"/>
</dbReference>
<comment type="subcellular location">
    <subcellularLocation>
        <location evidence="30">Host cytoplasmic vesicle</location>
    </subcellularLocation>
    <subcellularLocation>
        <location evidence="3">Host nucleus</location>
    </subcellularLocation>
    <subcellularLocation>
        <location evidence="4">Virion</location>
    </subcellularLocation>
</comment>
<evidence type="ECO:0000259" key="40">
    <source>
        <dbReference type="PROSITE" id="PS51871"/>
    </source>
</evidence>
<keyword evidence="18" id="KW-0808">Transferase</keyword>
<dbReference type="Proteomes" id="UP000204635">
    <property type="component" value="Segment"/>
</dbReference>
<keyword evidence="22" id="KW-0347">Helicase</keyword>
<evidence type="ECO:0000256" key="7">
    <source>
        <dbReference type="ARBA" id="ARBA00022463"/>
    </source>
</evidence>
<dbReference type="Pfam" id="PF01577">
    <property type="entry name" value="Peptidase_S30"/>
    <property type="match status" value="1"/>
</dbReference>
<evidence type="ECO:0000256" key="11">
    <source>
        <dbReference type="ARBA" id="ARBA00022520"/>
    </source>
</evidence>
<keyword evidence="14" id="KW-1048">Host nucleus</keyword>
<evidence type="ECO:0000259" key="36">
    <source>
        <dbReference type="PROSITE" id="PS51192"/>
    </source>
</evidence>
<evidence type="ECO:0000256" key="26">
    <source>
        <dbReference type="ARBA" id="ARBA00022953"/>
    </source>
</evidence>
<feature type="active site" description="For helper component proteinase activity" evidence="32">
    <location>
        <position position="627"/>
    </location>
</feature>
<dbReference type="Pfam" id="PF00270">
    <property type="entry name" value="DEAD"/>
    <property type="match status" value="1"/>
</dbReference>
<evidence type="ECO:0000256" key="6">
    <source>
        <dbReference type="ARBA" id="ARBA00020107"/>
    </source>
</evidence>
<dbReference type="InterPro" id="IPR031159">
    <property type="entry name" value="HC_PRO_CPD_dom"/>
</dbReference>
<evidence type="ECO:0000256" key="19">
    <source>
        <dbReference type="ARBA" id="ARBA00022695"/>
    </source>
</evidence>
<evidence type="ECO:0000256" key="4">
    <source>
        <dbReference type="ARBA" id="ARBA00004328"/>
    </source>
</evidence>
<evidence type="ECO:0000256" key="13">
    <source>
        <dbReference type="ARBA" id="ARBA00022561"/>
    </source>
</evidence>
<dbReference type="PANTHER" id="PTHR43519">
    <property type="entry name" value="ATP-DEPENDENT RNA HELICASE HRPB"/>
    <property type="match status" value="1"/>
</dbReference>
<keyword evidence="24" id="KW-0067">ATP-binding</keyword>